<keyword evidence="2" id="KW-1185">Reference proteome</keyword>
<organism evidence="1 2">
    <name type="scientific">Polychaeton citri CBS 116435</name>
    <dbReference type="NCBI Taxonomy" id="1314669"/>
    <lineage>
        <taxon>Eukaryota</taxon>
        <taxon>Fungi</taxon>
        <taxon>Dikarya</taxon>
        <taxon>Ascomycota</taxon>
        <taxon>Pezizomycotina</taxon>
        <taxon>Dothideomycetes</taxon>
        <taxon>Dothideomycetidae</taxon>
        <taxon>Capnodiales</taxon>
        <taxon>Capnodiaceae</taxon>
        <taxon>Polychaeton</taxon>
    </lineage>
</organism>
<reference evidence="1" key="1">
    <citation type="journal article" date="2020" name="Stud. Mycol.">
        <title>101 Dothideomycetes genomes: a test case for predicting lifestyles and emergence of pathogens.</title>
        <authorList>
            <person name="Haridas S."/>
            <person name="Albert R."/>
            <person name="Binder M."/>
            <person name="Bloem J."/>
            <person name="Labutti K."/>
            <person name="Salamov A."/>
            <person name="Andreopoulos B."/>
            <person name="Baker S."/>
            <person name="Barry K."/>
            <person name="Bills G."/>
            <person name="Bluhm B."/>
            <person name="Cannon C."/>
            <person name="Castanera R."/>
            <person name="Culley D."/>
            <person name="Daum C."/>
            <person name="Ezra D."/>
            <person name="Gonzalez J."/>
            <person name="Henrissat B."/>
            <person name="Kuo A."/>
            <person name="Liang C."/>
            <person name="Lipzen A."/>
            <person name="Lutzoni F."/>
            <person name="Magnuson J."/>
            <person name="Mondo S."/>
            <person name="Nolan M."/>
            <person name="Ohm R."/>
            <person name="Pangilinan J."/>
            <person name="Park H.-J."/>
            <person name="Ramirez L."/>
            <person name="Alfaro M."/>
            <person name="Sun H."/>
            <person name="Tritt A."/>
            <person name="Yoshinaga Y."/>
            <person name="Zwiers L.-H."/>
            <person name="Turgeon B."/>
            <person name="Goodwin S."/>
            <person name="Spatafora J."/>
            <person name="Crous P."/>
            <person name="Grigoriev I."/>
        </authorList>
    </citation>
    <scope>NUCLEOTIDE SEQUENCE</scope>
    <source>
        <strain evidence="1">CBS 116435</strain>
    </source>
</reference>
<name>A0A9P4QGV0_9PEZI</name>
<gene>
    <name evidence="1" type="ORF">K431DRAFT_291298</name>
</gene>
<dbReference type="EMBL" id="MU003770">
    <property type="protein sequence ID" value="KAF2724639.1"/>
    <property type="molecule type" value="Genomic_DNA"/>
</dbReference>
<dbReference type="OrthoDB" id="2831558at2759"/>
<evidence type="ECO:0000313" key="1">
    <source>
        <dbReference type="EMBL" id="KAF2724639.1"/>
    </source>
</evidence>
<proteinExistence type="predicted"/>
<dbReference type="AlphaFoldDB" id="A0A9P4QGV0"/>
<dbReference type="Proteomes" id="UP000799441">
    <property type="component" value="Unassembled WGS sequence"/>
</dbReference>
<accession>A0A9P4QGV0</accession>
<protein>
    <submittedName>
        <fullName evidence="1">Uncharacterized protein</fullName>
    </submittedName>
</protein>
<evidence type="ECO:0000313" key="2">
    <source>
        <dbReference type="Proteomes" id="UP000799441"/>
    </source>
</evidence>
<sequence length="147" mass="16959">MLQICPKYREAAALDPSLVDFLAAGSAGWQKDAVILRSLLIDFGDKWEDFGRPGQNLYRPSRKEAVKLRNRMDQVQSTHRLKEHLSQLLGCDTDEWVTTEQWEEVLPKSLEEYRPFMASCVEEARSTNADEAMATARANKLWPFDRR</sequence>
<comment type="caution">
    <text evidence="1">The sequence shown here is derived from an EMBL/GenBank/DDBJ whole genome shotgun (WGS) entry which is preliminary data.</text>
</comment>